<reference evidence="1 2" key="1">
    <citation type="submission" date="2017-11" db="EMBL/GenBank/DDBJ databases">
        <title>De-novo sequencing of pomegranate (Punica granatum L.) genome.</title>
        <authorList>
            <person name="Akparov Z."/>
            <person name="Amiraslanov A."/>
            <person name="Hajiyeva S."/>
            <person name="Abbasov M."/>
            <person name="Kaur K."/>
            <person name="Hamwieh A."/>
            <person name="Solovyev V."/>
            <person name="Salamov A."/>
            <person name="Braich B."/>
            <person name="Kosarev P."/>
            <person name="Mahmoud A."/>
            <person name="Hajiyev E."/>
            <person name="Babayeva S."/>
            <person name="Izzatullayeva V."/>
            <person name="Mammadov A."/>
            <person name="Mammadov A."/>
            <person name="Sharifova S."/>
            <person name="Ojaghi J."/>
            <person name="Eynullazada K."/>
            <person name="Bayramov B."/>
            <person name="Abdulazimova A."/>
            <person name="Shahmuradov I."/>
        </authorList>
    </citation>
    <scope>NUCLEOTIDE SEQUENCE [LARGE SCALE GENOMIC DNA]</scope>
    <source>
        <strain evidence="2">cv. AG2017</strain>
        <tissue evidence="1">Leaf</tissue>
    </source>
</reference>
<dbReference type="Proteomes" id="UP000233551">
    <property type="component" value="Unassembled WGS sequence"/>
</dbReference>
<dbReference type="EMBL" id="PGOL01001688">
    <property type="protein sequence ID" value="PKI55556.1"/>
    <property type="molecule type" value="Genomic_DNA"/>
</dbReference>
<dbReference type="AlphaFoldDB" id="A0A2I0JIX5"/>
<comment type="caution">
    <text evidence="1">The sequence shown here is derived from an EMBL/GenBank/DDBJ whole genome shotgun (WGS) entry which is preliminary data.</text>
</comment>
<name>A0A2I0JIX5_PUNGR</name>
<protein>
    <submittedName>
        <fullName evidence="1">Uncharacterized protein</fullName>
    </submittedName>
</protein>
<evidence type="ECO:0000313" key="1">
    <source>
        <dbReference type="EMBL" id="PKI55556.1"/>
    </source>
</evidence>
<keyword evidence="2" id="KW-1185">Reference proteome</keyword>
<proteinExistence type="predicted"/>
<organism evidence="1 2">
    <name type="scientific">Punica granatum</name>
    <name type="common">Pomegranate</name>
    <dbReference type="NCBI Taxonomy" id="22663"/>
    <lineage>
        <taxon>Eukaryota</taxon>
        <taxon>Viridiplantae</taxon>
        <taxon>Streptophyta</taxon>
        <taxon>Embryophyta</taxon>
        <taxon>Tracheophyta</taxon>
        <taxon>Spermatophyta</taxon>
        <taxon>Magnoliopsida</taxon>
        <taxon>eudicotyledons</taxon>
        <taxon>Gunneridae</taxon>
        <taxon>Pentapetalae</taxon>
        <taxon>rosids</taxon>
        <taxon>malvids</taxon>
        <taxon>Myrtales</taxon>
        <taxon>Lythraceae</taxon>
        <taxon>Punica</taxon>
    </lineage>
</organism>
<gene>
    <name evidence="1" type="ORF">CRG98_024056</name>
</gene>
<accession>A0A2I0JIX5</accession>
<evidence type="ECO:0000313" key="2">
    <source>
        <dbReference type="Proteomes" id="UP000233551"/>
    </source>
</evidence>
<sequence length="125" mass="14169">MTYNVILKKEKEKKKVRFHIEVELSESKSVVSHPPNLGSLDGPVKQSLYVTWEGMALSQSDHDRHIPWVIMSCNADPMHPDEGYSPVRSSKASSCERGLMMHRDHLQSHPVRPASDGDKYVAPIY</sequence>